<sequence length="171" mass="20044">MKGKGLLINEIGLGYAPMSAYDFRKLIMDEGFRDNVFDSQLYIIAQRKALTFNNFNFREELKLNFEIRQDENPSIIKCTLPLVQENITTDLSKRIDLRLHNRKNTLEKKIGFPFNGTQGFSIQEIDANGKKTKTLGWFSPDKLFQNHWKGHIRADFSANYRKMCEFKVHYV</sequence>
<dbReference type="Proteomes" id="UP000475249">
    <property type="component" value="Unassembled WGS sequence"/>
</dbReference>
<proteinExistence type="predicted"/>
<comment type="caution">
    <text evidence="1">The sequence shown here is derived from an EMBL/GenBank/DDBJ whole genome shotgun (WGS) entry which is preliminary data.</text>
</comment>
<reference evidence="1 2" key="1">
    <citation type="submission" date="2020-01" db="EMBL/GenBank/DDBJ databases">
        <title>Bacteria diversity of Porities sp.</title>
        <authorList>
            <person name="Wang G."/>
        </authorList>
    </citation>
    <scope>NUCLEOTIDE SEQUENCE [LARGE SCALE GENOMIC DNA]</scope>
    <source>
        <strain evidence="1 2">R33</strain>
    </source>
</reference>
<protein>
    <submittedName>
        <fullName evidence="1">Uncharacterized protein</fullName>
    </submittedName>
</protein>
<organism evidence="1 2">
    <name type="scientific">Poritiphilus flavus</name>
    <dbReference type="NCBI Taxonomy" id="2697053"/>
    <lineage>
        <taxon>Bacteria</taxon>
        <taxon>Pseudomonadati</taxon>
        <taxon>Bacteroidota</taxon>
        <taxon>Flavobacteriia</taxon>
        <taxon>Flavobacteriales</taxon>
        <taxon>Flavobacteriaceae</taxon>
        <taxon>Poritiphilus</taxon>
    </lineage>
</organism>
<evidence type="ECO:0000313" key="2">
    <source>
        <dbReference type="Proteomes" id="UP000475249"/>
    </source>
</evidence>
<name>A0A6L9EC00_9FLAO</name>
<dbReference type="EMBL" id="WXYO01000004">
    <property type="protein sequence ID" value="NAS12245.1"/>
    <property type="molecule type" value="Genomic_DNA"/>
</dbReference>
<accession>A0A6L9EC00</accession>
<evidence type="ECO:0000313" key="1">
    <source>
        <dbReference type="EMBL" id="NAS12245.1"/>
    </source>
</evidence>
<gene>
    <name evidence="1" type="ORF">GTQ38_09545</name>
</gene>
<dbReference type="AlphaFoldDB" id="A0A6L9EC00"/>
<dbReference type="RefSeq" id="WP_161435288.1">
    <property type="nucleotide sequence ID" value="NZ_WXYO01000004.1"/>
</dbReference>
<keyword evidence="2" id="KW-1185">Reference proteome</keyword>